<dbReference type="Proteomes" id="UP001138894">
    <property type="component" value="Unassembled WGS sequence"/>
</dbReference>
<sequence length="147" mass="17294">MNTKKIIECERTKIEKWSQFQLSNRWKTIGTVLCLVTFLTMIGLKFTEAEPLWLKDILRKVLLVGLLIIILSKEKMEDEMIVSLRAKSFTLAFIIGVLYALIQPVVDYVIHNFLYEASENNGFSYFQVLSFMLLIQMMFFEVLKRNR</sequence>
<comment type="caution">
    <text evidence="2">The sequence shown here is derived from an EMBL/GenBank/DDBJ whole genome shotgun (WGS) entry which is preliminary data.</text>
</comment>
<organism evidence="2 3">
    <name type="scientific">Winogradskyella luteola</name>
    <dbReference type="NCBI Taxonomy" id="2828330"/>
    <lineage>
        <taxon>Bacteria</taxon>
        <taxon>Pseudomonadati</taxon>
        <taxon>Bacteroidota</taxon>
        <taxon>Flavobacteriia</taxon>
        <taxon>Flavobacteriales</taxon>
        <taxon>Flavobacteriaceae</taxon>
        <taxon>Winogradskyella</taxon>
    </lineage>
</organism>
<feature type="transmembrane region" description="Helical" evidence="1">
    <location>
        <begin position="122"/>
        <end position="143"/>
    </location>
</feature>
<dbReference type="AlphaFoldDB" id="A0A9X1F5U7"/>
<accession>A0A9X1F5U7</accession>
<evidence type="ECO:0000313" key="3">
    <source>
        <dbReference type="Proteomes" id="UP001138894"/>
    </source>
</evidence>
<proteinExistence type="predicted"/>
<dbReference type="RefSeq" id="WP_218544193.1">
    <property type="nucleotide sequence ID" value="NZ_JAGSPD010000001.1"/>
</dbReference>
<feature type="transmembrane region" description="Helical" evidence="1">
    <location>
        <begin position="84"/>
        <end position="102"/>
    </location>
</feature>
<keyword evidence="1" id="KW-0472">Membrane</keyword>
<name>A0A9X1F5U7_9FLAO</name>
<reference evidence="2" key="1">
    <citation type="submission" date="2021-04" db="EMBL/GenBank/DDBJ databases">
        <authorList>
            <person name="Pira H."/>
            <person name="Risdian C."/>
            <person name="Wink J."/>
        </authorList>
    </citation>
    <scope>NUCLEOTIDE SEQUENCE</scope>
    <source>
        <strain evidence="2">WHY3</strain>
    </source>
</reference>
<keyword evidence="1" id="KW-1133">Transmembrane helix</keyword>
<evidence type="ECO:0000256" key="1">
    <source>
        <dbReference type="SAM" id="Phobius"/>
    </source>
</evidence>
<dbReference type="EMBL" id="JAGSPD010000001">
    <property type="protein sequence ID" value="MBV7267634.1"/>
    <property type="molecule type" value="Genomic_DNA"/>
</dbReference>
<evidence type="ECO:0000313" key="2">
    <source>
        <dbReference type="EMBL" id="MBV7267634.1"/>
    </source>
</evidence>
<keyword evidence="3" id="KW-1185">Reference proteome</keyword>
<gene>
    <name evidence="2" type="ORF">KCG49_00340</name>
</gene>
<protein>
    <submittedName>
        <fullName evidence="2">Uncharacterized protein</fullName>
    </submittedName>
</protein>
<keyword evidence="1" id="KW-0812">Transmembrane</keyword>